<evidence type="ECO:0000313" key="12">
    <source>
        <dbReference type="Proteomes" id="UP001230986"/>
    </source>
</evidence>
<dbReference type="Gene3D" id="1.10.287.130">
    <property type="match status" value="1"/>
</dbReference>
<feature type="transmembrane region" description="Helical" evidence="8">
    <location>
        <begin position="71"/>
        <end position="89"/>
    </location>
</feature>
<dbReference type="InterPro" id="IPR036890">
    <property type="entry name" value="HATPase_C_sf"/>
</dbReference>
<keyword evidence="7" id="KW-0902">Two-component regulatory system</keyword>
<evidence type="ECO:0000256" key="7">
    <source>
        <dbReference type="ARBA" id="ARBA00023012"/>
    </source>
</evidence>
<dbReference type="Gene3D" id="3.30.565.10">
    <property type="entry name" value="Histidine kinase-like ATPase, C-terminal domain"/>
    <property type="match status" value="1"/>
</dbReference>
<dbReference type="SMART" id="SM00388">
    <property type="entry name" value="HisKA"/>
    <property type="match status" value="1"/>
</dbReference>
<name>A0ABT7LXP6_9CYAN</name>
<evidence type="ECO:0000256" key="2">
    <source>
        <dbReference type="ARBA" id="ARBA00004370"/>
    </source>
</evidence>
<feature type="domain" description="HAMP" evidence="10">
    <location>
        <begin position="90"/>
        <end position="142"/>
    </location>
</feature>
<keyword evidence="8" id="KW-1133">Transmembrane helix</keyword>
<dbReference type="Pfam" id="PF00512">
    <property type="entry name" value="HisKA"/>
    <property type="match status" value="1"/>
</dbReference>
<dbReference type="InterPro" id="IPR036097">
    <property type="entry name" value="HisK_dim/P_sf"/>
</dbReference>
<dbReference type="SMART" id="SM00304">
    <property type="entry name" value="HAMP"/>
    <property type="match status" value="1"/>
</dbReference>
<protein>
    <recommendedName>
        <fullName evidence="3">histidine kinase</fullName>
        <ecNumber evidence="3">2.7.13.3</ecNumber>
    </recommendedName>
</protein>
<evidence type="ECO:0000256" key="6">
    <source>
        <dbReference type="ARBA" id="ARBA00022777"/>
    </source>
</evidence>
<dbReference type="Gene3D" id="6.10.340.10">
    <property type="match status" value="1"/>
</dbReference>
<dbReference type="InterPro" id="IPR050736">
    <property type="entry name" value="Sensor_HK_Regulatory"/>
</dbReference>
<comment type="subcellular location">
    <subcellularLocation>
        <location evidence="2">Membrane</location>
    </subcellularLocation>
</comment>
<evidence type="ECO:0000256" key="5">
    <source>
        <dbReference type="ARBA" id="ARBA00022679"/>
    </source>
</evidence>
<dbReference type="InterPro" id="IPR003660">
    <property type="entry name" value="HAMP_dom"/>
</dbReference>
<dbReference type="InterPro" id="IPR005467">
    <property type="entry name" value="His_kinase_dom"/>
</dbReference>
<dbReference type="InterPro" id="IPR003661">
    <property type="entry name" value="HisK_dim/P_dom"/>
</dbReference>
<dbReference type="PANTHER" id="PTHR43711:SF1">
    <property type="entry name" value="HISTIDINE KINASE 1"/>
    <property type="match status" value="1"/>
</dbReference>
<dbReference type="EC" id="2.7.13.3" evidence="3"/>
<keyword evidence="8" id="KW-0812">Transmembrane</keyword>
<dbReference type="InterPro" id="IPR004358">
    <property type="entry name" value="Sig_transdc_His_kin-like_C"/>
</dbReference>
<accession>A0ABT7LXP6</accession>
<dbReference type="SUPFAM" id="SSF158472">
    <property type="entry name" value="HAMP domain-like"/>
    <property type="match status" value="1"/>
</dbReference>
<feature type="transmembrane region" description="Helical" evidence="8">
    <location>
        <begin position="12"/>
        <end position="31"/>
    </location>
</feature>
<dbReference type="Pfam" id="PF00672">
    <property type="entry name" value="HAMP"/>
    <property type="match status" value="1"/>
</dbReference>
<evidence type="ECO:0000256" key="3">
    <source>
        <dbReference type="ARBA" id="ARBA00012438"/>
    </source>
</evidence>
<dbReference type="SUPFAM" id="SSF47384">
    <property type="entry name" value="Homodimeric domain of signal transducing histidine kinase"/>
    <property type="match status" value="1"/>
</dbReference>
<dbReference type="SUPFAM" id="SSF55874">
    <property type="entry name" value="ATPase domain of HSP90 chaperone/DNA topoisomerase II/histidine kinase"/>
    <property type="match status" value="1"/>
</dbReference>
<dbReference type="PROSITE" id="PS50109">
    <property type="entry name" value="HIS_KIN"/>
    <property type="match status" value="1"/>
</dbReference>
<comment type="caution">
    <text evidence="11">The sequence shown here is derived from an EMBL/GenBank/DDBJ whole genome shotgun (WGS) entry which is preliminary data.</text>
</comment>
<dbReference type="InterPro" id="IPR003594">
    <property type="entry name" value="HATPase_dom"/>
</dbReference>
<dbReference type="Proteomes" id="UP001230986">
    <property type="component" value="Unassembled WGS sequence"/>
</dbReference>
<dbReference type="GO" id="GO:0016301">
    <property type="term" value="F:kinase activity"/>
    <property type="evidence" value="ECO:0007669"/>
    <property type="project" value="UniProtKB-KW"/>
</dbReference>
<reference evidence="11 12" key="1">
    <citation type="submission" date="2023-06" db="EMBL/GenBank/DDBJ databases">
        <title>Whole genome sequence of Oscillatoria calcuttensis NRMC-F 0142.</title>
        <authorList>
            <person name="Shakena Fathima T."/>
            <person name="Muralitharan G."/>
            <person name="Thajuddin N."/>
        </authorList>
    </citation>
    <scope>NUCLEOTIDE SEQUENCE [LARGE SCALE GENOMIC DNA]</scope>
    <source>
        <strain evidence="11 12">NRMC-F 0142</strain>
    </source>
</reference>
<sequence>MSKIDLRSRLFFSHLLVLMVGISSLVIISKVSSRPYFVQHLEQLEGSGFRLRYVRTYLVKGFETSWNRSTFWAAIVGTTAAGGLSYWVARRITKPLTLMEQITKEFAAGQLDQRLPISEIPELNQLGVSFNRMAAGLEGVEQRRRELIGDLTHELRTPLTIVRGYLEELAEGRIEASPDIYVQLTKETKRLERLVNDLQELSQAEAGYLPIHVQPIQLYPILKSLVHKFADQLMEDGPALQLEGSPDLPAVLADVDRTEQVLVNLIGNAMRYTQTGFIKVRAWTEKGKLWIAVMDTGQGISAEDLPHVFERFWRGDRSRSRHSGGSGVGLAISKRLVELQGGEIFAESQFGKGSTFRFCLPLA</sequence>
<evidence type="ECO:0000313" key="11">
    <source>
        <dbReference type="EMBL" id="MDL5056787.1"/>
    </source>
</evidence>
<keyword evidence="8" id="KW-0472">Membrane</keyword>
<dbReference type="PANTHER" id="PTHR43711">
    <property type="entry name" value="TWO-COMPONENT HISTIDINE KINASE"/>
    <property type="match status" value="1"/>
</dbReference>
<keyword evidence="12" id="KW-1185">Reference proteome</keyword>
<dbReference type="SMART" id="SM00387">
    <property type="entry name" value="HATPase_c"/>
    <property type="match status" value="1"/>
</dbReference>
<comment type="catalytic activity">
    <reaction evidence="1">
        <text>ATP + protein L-histidine = ADP + protein N-phospho-L-histidine.</text>
        <dbReference type="EC" id="2.7.13.3"/>
    </reaction>
</comment>
<dbReference type="EMBL" id="JASVEJ010000018">
    <property type="protein sequence ID" value="MDL5056787.1"/>
    <property type="molecule type" value="Genomic_DNA"/>
</dbReference>
<evidence type="ECO:0000256" key="8">
    <source>
        <dbReference type="SAM" id="Phobius"/>
    </source>
</evidence>
<keyword evidence="6 11" id="KW-0418">Kinase</keyword>
<feature type="domain" description="Histidine kinase" evidence="9">
    <location>
        <begin position="150"/>
        <end position="363"/>
    </location>
</feature>
<dbReference type="CDD" id="cd00082">
    <property type="entry name" value="HisKA"/>
    <property type="match status" value="1"/>
</dbReference>
<evidence type="ECO:0000256" key="1">
    <source>
        <dbReference type="ARBA" id="ARBA00000085"/>
    </source>
</evidence>
<dbReference type="PROSITE" id="PS50885">
    <property type="entry name" value="HAMP"/>
    <property type="match status" value="1"/>
</dbReference>
<dbReference type="CDD" id="cd16922">
    <property type="entry name" value="HATPase_EvgS-ArcB-TorS-like"/>
    <property type="match status" value="1"/>
</dbReference>
<keyword evidence="4" id="KW-0597">Phosphoprotein</keyword>
<dbReference type="PRINTS" id="PR00344">
    <property type="entry name" value="BCTRLSENSOR"/>
</dbReference>
<evidence type="ECO:0000256" key="4">
    <source>
        <dbReference type="ARBA" id="ARBA00022553"/>
    </source>
</evidence>
<dbReference type="CDD" id="cd06225">
    <property type="entry name" value="HAMP"/>
    <property type="match status" value="1"/>
</dbReference>
<keyword evidence="5" id="KW-0808">Transferase</keyword>
<dbReference type="Pfam" id="PF02518">
    <property type="entry name" value="HATPase_c"/>
    <property type="match status" value="1"/>
</dbReference>
<organism evidence="11 12">
    <name type="scientific">Geitlerinema calcuttense NRMC-F 0142</name>
    <dbReference type="NCBI Taxonomy" id="2922238"/>
    <lineage>
        <taxon>Bacteria</taxon>
        <taxon>Bacillati</taxon>
        <taxon>Cyanobacteriota</taxon>
        <taxon>Cyanophyceae</taxon>
        <taxon>Geitlerinematales</taxon>
        <taxon>Geitlerinemataceae</taxon>
        <taxon>Geitlerinema</taxon>
    </lineage>
</organism>
<evidence type="ECO:0000259" key="9">
    <source>
        <dbReference type="PROSITE" id="PS50109"/>
    </source>
</evidence>
<evidence type="ECO:0000259" key="10">
    <source>
        <dbReference type="PROSITE" id="PS50885"/>
    </source>
</evidence>
<proteinExistence type="predicted"/>
<gene>
    <name evidence="11" type="ORF">QQ055_04810</name>
</gene>